<accession>A0A8S2Y184</accession>
<gene>
    <name evidence="5" type="ORF">TMI583_LOCUS48920</name>
</gene>
<dbReference type="GO" id="GO:0097602">
    <property type="term" value="F:cullin family protein binding"/>
    <property type="evidence" value="ECO:0007669"/>
    <property type="project" value="TreeGrafter"/>
</dbReference>
<evidence type="ECO:0000256" key="2">
    <source>
        <dbReference type="SAM" id="Coils"/>
    </source>
</evidence>
<evidence type="ECO:0000256" key="1">
    <source>
        <dbReference type="RuleBase" id="RU410713"/>
    </source>
</evidence>
<organism evidence="5 6">
    <name type="scientific">Didymodactylos carnosus</name>
    <dbReference type="NCBI Taxonomy" id="1234261"/>
    <lineage>
        <taxon>Eukaryota</taxon>
        <taxon>Metazoa</taxon>
        <taxon>Spiralia</taxon>
        <taxon>Gnathifera</taxon>
        <taxon>Rotifera</taxon>
        <taxon>Eurotatoria</taxon>
        <taxon>Bdelloidea</taxon>
        <taxon>Philodinida</taxon>
        <taxon>Philodinidae</taxon>
        <taxon>Didymodactylos</taxon>
    </lineage>
</organism>
<evidence type="ECO:0000313" key="6">
    <source>
        <dbReference type="Proteomes" id="UP000682733"/>
    </source>
</evidence>
<dbReference type="Proteomes" id="UP000682733">
    <property type="component" value="Unassembled WGS sequence"/>
</dbReference>
<dbReference type="PANTHER" id="PTHR12281:SF31">
    <property type="entry name" value="DCN1-LIKE PROTEIN 3"/>
    <property type="match status" value="1"/>
</dbReference>
<protein>
    <recommendedName>
        <fullName evidence="1">Defective in cullin neddylation protein</fullName>
    </recommendedName>
</protein>
<dbReference type="GO" id="GO:0045116">
    <property type="term" value="P:protein neddylation"/>
    <property type="evidence" value="ECO:0007669"/>
    <property type="project" value="TreeGrafter"/>
</dbReference>
<dbReference type="InterPro" id="IPR011992">
    <property type="entry name" value="EF-hand-dom_pair"/>
</dbReference>
<evidence type="ECO:0000259" key="4">
    <source>
        <dbReference type="PROSITE" id="PS51229"/>
    </source>
</evidence>
<name>A0A8S2Y184_9BILA</name>
<reference evidence="5" key="1">
    <citation type="submission" date="2021-02" db="EMBL/GenBank/DDBJ databases">
        <authorList>
            <person name="Nowell W R."/>
        </authorList>
    </citation>
    <scope>NUCLEOTIDE SEQUENCE</scope>
</reference>
<dbReference type="GO" id="GO:0031624">
    <property type="term" value="F:ubiquitin conjugating enzyme binding"/>
    <property type="evidence" value="ECO:0007669"/>
    <property type="project" value="TreeGrafter"/>
</dbReference>
<feature type="non-terminal residue" evidence="5">
    <location>
        <position position="1"/>
    </location>
</feature>
<comment type="caution">
    <text evidence="5">The sequence shown here is derived from an EMBL/GenBank/DDBJ whole genome shotgun (WGS) entry which is preliminary data.</text>
</comment>
<sequence length="168" mass="19778">DWDLQRAINSHYENSNLQDHSTSTGSRSNYSSQTSVSGSNSGRFDRKKIEQLWSNYCDPHDQSKTSIEQLICLLKDLNFDPVDRETLVLCWKLNCETQGEIKKQEFLNGMNELQCDTLDKLREKIRQINREIDYDNEKFKQLYLYTFNFGRSSTQKKNLDRIPGIQRP</sequence>
<dbReference type="GO" id="GO:0032182">
    <property type="term" value="F:ubiquitin-like protein binding"/>
    <property type="evidence" value="ECO:0007669"/>
    <property type="project" value="TreeGrafter"/>
</dbReference>
<dbReference type="SUPFAM" id="SSF47473">
    <property type="entry name" value="EF-hand"/>
    <property type="match status" value="1"/>
</dbReference>
<dbReference type="AlphaFoldDB" id="A0A8S2Y184"/>
<feature type="coiled-coil region" evidence="2">
    <location>
        <begin position="111"/>
        <end position="138"/>
    </location>
</feature>
<dbReference type="EMBL" id="CAJOBA010102882">
    <property type="protein sequence ID" value="CAF4526625.1"/>
    <property type="molecule type" value="Genomic_DNA"/>
</dbReference>
<keyword evidence="2" id="KW-0175">Coiled coil</keyword>
<dbReference type="PANTHER" id="PTHR12281">
    <property type="entry name" value="RP42 RELATED"/>
    <property type="match status" value="1"/>
</dbReference>
<feature type="compositionally biased region" description="Low complexity" evidence="3">
    <location>
        <begin position="21"/>
        <end position="42"/>
    </location>
</feature>
<proteinExistence type="predicted"/>
<dbReference type="PROSITE" id="PS51229">
    <property type="entry name" value="DCUN1"/>
    <property type="match status" value="1"/>
</dbReference>
<dbReference type="Gene3D" id="1.10.238.10">
    <property type="entry name" value="EF-hand"/>
    <property type="match status" value="1"/>
</dbReference>
<dbReference type="GO" id="GO:0000151">
    <property type="term" value="C:ubiquitin ligase complex"/>
    <property type="evidence" value="ECO:0007669"/>
    <property type="project" value="TreeGrafter"/>
</dbReference>
<dbReference type="InterPro" id="IPR014764">
    <property type="entry name" value="DCN-prot"/>
</dbReference>
<comment type="function">
    <text evidence="1">Neddylation of cullins play an essential role in the regulation of SCF-type complexes activity.</text>
</comment>
<feature type="domain" description="DCUN1" evidence="4">
    <location>
        <begin position="44"/>
        <end position="168"/>
    </location>
</feature>
<evidence type="ECO:0000313" key="5">
    <source>
        <dbReference type="EMBL" id="CAF4526625.1"/>
    </source>
</evidence>
<feature type="region of interest" description="Disordered" evidence="3">
    <location>
        <begin position="13"/>
        <end position="42"/>
    </location>
</feature>
<dbReference type="InterPro" id="IPR005176">
    <property type="entry name" value="PONY_dom"/>
</dbReference>
<evidence type="ECO:0000256" key="3">
    <source>
        <dbReference type="SAM" id="MobiDB-lite"/>
    </source>
</evidence>